<name>A0A016VR33_9BILA</name>
<dbReference type="AlphaFoldDB" id="A0A016VR33"/>
<proteinExistence type="predicted"/>
<evidence type="ECO:0000313" key="2">
    <source>
        <dbReference type="Proteomes" id="UP000024635"/>
    </source>
</evidence>
<organism evidence="1 2">
    <name type="scientific">Ancylostoma ceylanicum</name>
    <dbReference type="NCBI Taxonomy" id="53326"/>
    <lineage>
        <taxon>Eukaryota</taxon>
        <taxon>Metazoa</taxon>
        <taxon>Ecdysozoa</taxon>
        <taxon>Nematoda</taxon>
        <taxon>Chromadorea</taxon>
        <taxon>Rhabditida</taxon>
        <taxon>Rhabditina</taxon>
        <taxon>Rhabditomorpha</taxon>
        <taxon>Strongyloidea</taxon>
        <taxon>Ancylostomatidae</taxon>
        <taxon>Ancylostomatinae</taxon>
        <taxon>Ancylostoma</taxon>
    </lineage>
</organism>
<reference evidence="2" key="1">
    <citation type="journal article" date="2015" name="Nat. Genet.">
        <title>The genome and transcriptome of the zoonotic hookworm Ancylostoma ceylanicum identify infection-specific gene families.</title>
        <authorList>
            <person name="Schwarz E.M."/>
            <person name="Hu Y."/>
            <person name="Antoshechkin I."/>
            <person name="Miller M.M."/>
            <person name="Sternberg P.W."/>
            <person name="Aroian R.V."/>
        </authorList>
    </citation>
    <scope>NUCLEOTIDE SEQUENCE</scope>
    <source>
        <strain evidence="2">HY135</strain>
    </source>
</reference>
<evidence type="ECO:0000313" key="1">
    <source>
        <dbReference type="EMBL" id="EYC30014.1"/>
    </source>
</evidence>
<keyword evidence="2" id="KW-1185">Reference proteome</keyword>
<protein>
    <submittedName>
        <fullName evidence="1">Uncharacterized protein</fullName>
    </submittedName>
</protein>
<gene>
    <name evidence="1" type="primary">Acey_s0005.g2396</name>
    <name evidence="1" type="ORF">Y032_0005g2396</name>
</gene>
<dbReference type="Proteomes" id="UP000024635">
    <property type="component" value="Unassembled WGS sequence"/>
</dbReference>
<accession>A0A016VR33</accession>
<sequence length="74" mass="8670">MYAIIQYPKIHRSGTSDSDRLQFEALTTKSSGLLFVRVLDKCSSRLRKRRRLLLAAPPTPLRHWTIWSKRGDSW</sequence>
<comment type="caution">
    <text evidence="1">The sequence shown here is derived from an EMBL/GenBank/DDBJ whole genome shotgun (WGS) entry which is preliminary data.</text>
</comment>
<dbReference type="EMBL" id="JARK01001341">
    <property type="protein sequence ID" value="EYC30014.1"/>
    <property type="molecule type" value="Genomic_DNA"/>
</dbReference>